<sequence length="220" mass="23900">MAAADAVRVRIDYETASPSGEEIVKGHLLLDLHPSWAPFSCDRFLKMVDSGFLKEQRFCRAISGFVLDWNYGPCAGTAAAADTHSQLYSELPWAKPRELDATGALQKNLPGRISFGQEDDGSTKTEVFINLVDNSGRLDALGFVPFGEVVGATGPRLERWEGGQLGDFNFSFGDIFFEGGASEAKAKVRTNVLISGGNAYIDKTYPNLTRITSCERVGPP</sequence>
<evidence type="ECO:0000313" key="3">
    <source>
        <dbReference type="Proteomes" id="UP000604046"/>
    </source>
</evidence>
<reference evidence="2" key="1">
    <citation type="submission" date="2021-02" db="EMBL/GenBank/DDBJ databases">
        <authorList>
            <person name="Dougan E. K."/>
            <person name="Rhodes N."/>
            <person name="Thang M."/>
            <person name="Chan C."/>
        </authorList>
    </citation>
    <scope>NUCLEOTIDE SEQUENCE</scope>
</reference>
<dbReference type="InterPro" id="IPR029000">
    <property type="entry name" value="Cyclophilin-like_dom_sf"/>
</dbReference>
<dbReference type="Proteomes" id="UP000604046">
    <property type="component" value="Unassembled WGS sequence"/>
</dbReference>
<evidence type="ECO:0000259" key="1">
    <source>
        <dbReference type="PROSITE" id="PS50072"/>
    </source>
</evidence>
<evidence type="ECO:0000313" key="2">
    <source>
        <dbReference type="EMBL" id="CAE7022716.1"/>
    </source>
</evidence>
<dbReference type="Pfam" id="PF00160">
    <property type="entry name" value="Pro_isomerase"/>
    <property type="match status" value="1"/>
</dbReference>
<comment type="caution">
    <text evidence="2">The sequence shown here is derived from an EMBL/GenBank/DDBJ whole genome shotgun (WGS) entry which is preliminary data.</text>
</comment>
<dbReference type="PROSITE" id="PS50072">
    <property type="entry name" value="CSA_PPIASE_2"/>
    <property type="match status" value="1"/>
</dbReference>
<dbReference type="Gene3D" id="2.40.100.10">
    <property type="entry name" value="Cyclophilin-like"/>
    <property type="match status" value="1"/>
</dbReference>
<dbReference type="InterPro" id="IPR002130">
    <property type="entry name" value="Cyclophilin-type_PPIase_dom"/>
</dbReference>
<name>A0A812I7U5_9DINO</name>
<protein>
    <submittedName>
        <fullName evidence="2">PpiB protein</fullName>
    </submittedName>
</protein>
<organism evidence="2 3">
    <name type="scientific">Symbiodinium natans</name>
    <dbReference type="NCBI Taxonomy" id="878477"/>
    <lineage>
        <taxon>Eukaryota</taxon>
        <taxon>Sar</taxon>
        <taxon>Alveolata</taxon>
        <taxon>Dinophyceae</taxon>
        <taxon>Suessiales</taxon>
        <taxon>Symbiodiniaceae</taxon>
        <taxon>Symbiodinium</taxon>
    </lineage>
</organism>
<proteinExistence type="predicted"/>
<dbReference type="SUPFAM" id="SSF50891">
    <property type="entry name" value="Cyclophilin-like"/>
    <property type="match status" value="1"/>
</dbReference>
<dbReference type="AlphaFoldDB" id="A0A812I7U5"/>
<dbReference type="OrthoDB" id="10484536at2759"/>
<keyword evidence="3" id="KW-1185">Reference proteome</keyword>
<feature type="domain" description="PPIase cyclophilin-type" evidence="1">
    <location>
        <begin position="26"/>
        <end position="154"/>
    </location>
</feature>
<accession>A0A812I7U5</accession>
<gene>
    <name evidence="2" type="primary">ppiB</name>
    <name evidence="2" type="ORF">SNAT2548_LOCUS2945</name>
</gene>
<dbReference type="EMBL" id="CAJNDS010000178">
    <property type="protein sequence ID" value="CAE7022716.1"/>
    <property type="molecule type" value="Genomic_DNA"/>
</dbReference>
<dbReference type="GO" id="GO:0003755">
    <property type="term" value="F:peptidyl-prolyl cis-trans isomerase activity"/>
    <property type="evidence" value="ECO:0007669"/>
    <property type="project" value="InterPro"/>
</dbReference>